<keyword evidence="2" id="KW-0862">Zinc</keyword>
<feature type="binding site" evidence="2">
    <location>
        <position position="169"/>
    </location>
    <ligand>
        <name>Zn(2+)</name>
        <dbReference type="ChEBI" id="CHEBI:29105"/>
    </ligand>
</feature>
<evidence type="ECO:0000313" key="4">
    <source>
        <dbReference type="EMBL" id="TCV93592.1"/>
    </source>
</evidence>
<evidence type="ECO:0000256" key="2">
    <source>
        <dbReference type="PROSITE-ProRule" id="PRU00236"/>
    </source>
</evidence>
<dbReference type="RefSeq" id="WP_243646682.1">
    <property type="nucleotide sequence ID" value="NZ_JANKBF010000020.1"/>
</dbReference>
<name>A0A4R3YMY3_9FIRM</name>
<protein>
    <submittedName>
        <fullName evidence="4">NAD-dependent SIR2 family protein deacetylase</fullName>
    </submittedName>
</protein>
<dbReference type="Gene3D" id="3.40.50.1220">
    <property type="entry name" value="TPP-binding domain"/>
    <property type="match status" value="1"/>
</dbReference>
<organism evidence="4 5">
    <name type="scientific">Longibaculum muris</name>
    <dbReference type="NCBI Taxonomy" id="1796628"/>
    <lineage>
        <taxon>Bacteria</taxon>
        <taxon>Bacillati</taxon>
        <taxon>Bacillota</taxon>
        <taxon>Erysipelotrichia</taxon>
        <taxon>Erysipelotrichales</taxon>
        <taxon>Coprobacillaceae</taxon>
        <taxon>Longibaculum</taxon>
    </lineage>
</organism>
<reference evidence="4 5" key="1">
    <citation type="submission" date="2019-03" db="EMBL/GenBank/DDBJ databases">
        <title>Genomic Encyclopedia of Type Strains, Phase IV (KMG-IV): sequencing the most valuable type-strain genomes for metagenomic binning, comparative biology and taxonomic classification.</title>
        <authorList>
            <person name="Goeker M."/>
        </authorList>
    </citation>
    <scope>NUCLEOTIDE SEQUENCE [LARGE SCALE GENOMIC DNA]</scope>
    <source>
        <strain evidence="4 5">DSM 29487</strain>
    </source>
</reference>
<gene>
    <name evidence="4" type="ORF">EDD60_12326</name>
</gene>
<evidence type="ECO:0000256" key="1">
    <source>
        <dbReference type="ARBA" id="ARBA00023027"/>
    </source>
</evidence>
<keyword evidence="2" id="KW-0479">Metal-binding</keyword>
<comment type="caution">
    <text evidence="4">The sequence shown here is derived from an EMBL/GenBank/DDBJ whole genome shotgun (WGS) entry which is preliminary data.</text>
</comment>
<dbReference type="GO" id="GO:0046872">
    <property type="term" value="F:metal ion binding"/>
    <property type="evidence" value="ECO:0007669"/>
    <property type="project" value="UniProtKB-KW"/>
</dbReference>
<dbReference type="GeneID" id="98916330"/>
<dbReference type="Proteomes" id="UP000295515">
    <property type="component" value="Unassembled WGS sequence"/>
</dbReference>
<comment type="caution">
    <text evidence="2">Lacks conserved residue(s) required for the propagation of feature annotation.</text>
</comment>
<keyword evidence="5" id="KW-1185">Reference proteome</keyword>
<dbReference type="InterPro" id="IPR029035">
    <property type="entry name" value="DHS-like_NAD/FAD-binding_dom"/>
</dbReference>
<evidence type="ECO:0000259" key="3">
    <source>
        <dbReference type="PROSITE" id="PS50305"/>
    </source>
</evidence>
<dbReference type="EMBL" id="SMCQ01000023">
    <property type="protein sequence ID" value="TCV93592.1"/>
    <property type="molecule type" value="Genomic_DNA"/>
</dbReference>
<proteinExistence type="predicted"/>
<dbReference type="SUPFAM" id="SSF52467">
    <property type="entry name" value="DHS-like NAD/FAD-binding domain"/>
    <property type="match status" value="1"/>
</dbReference>
<feature type="binding site" evidence="2">
    <location>
        <position position="138"/>
    </location>
    <ligand>
        <name>Zn(2+)</name>
        <dbReference type="ChEBI" id="CHEBI:29105"/>
    </ligand>
</feature>
<evidence type="ECO:0000313" key="5">
    <source>
        <dbReference type="Proteomes" id="UP000295515"/>
    </source>
</evidence>
<dbReference type="InterPro" id="IPR026590">
    <property type="entry name" value="Ssirtuin_cat_dom"/>
</dbReference>
<feature type="binding site" evidence="2">
    <location>
        <position position="172"/>
    </location>
    <ligand>
        <name>Zn(2+)</name>
        <dbReference type="ChEBI" id="CHEBI:29105"/>
    </ligand>
</feature>
<feature type="domain" description="Deacetylase sirtuin-type" evidence="3">
    <location>
        <begin position="1"/>
        <end position="277"/>
    </location>
</feature>
<keyword evidence="1" id="KW-0520">NAD</keyword>
<dbReference type="AlphaFoldDB" id="A0A4R3YMY3"/>
<dbReference type="PROSITE" id="PS50305">
    <property type="entry name" value="SIRTUIN"/>
    <property type="match status" value="1"/>
</dbReference>
<accession>A0A4R3YMY3</accession>
<feature type="binding site" evidence="2">
    <location>
        <position position="134"/>
    </location>
    <ligand>
        <name>Zn(2+)</name>
        <dbReference type="ChEBI" id="CHEBI:29105"/>
    </ligand>
</feature>
<sequence length="277" mass="32852">MDKILKIKQALTQADAIVIGAGAGLSTAAGLSYQGEDFQEHFSDFIAKYHFQDMYTAGFYPFSTLEEYWAYWSRHIYYHRYDQPFRQTYLDLLKLVKDKNYFIITTNVDHQFQIHGFDHTRLFYTQGDYGLWQCSRPCHQQTYDNEMTIREMMQKQKNMKIPTDLIPYCPYCGAPMTMNLRIDQTFVEDAGWHQAKARYEQFLYQYQQSKIVYLEMGVGYNTPRIIKYPFWQFTKSNPQATYICINQEDISCHESIYQQAILMKADIHQVIESLLSD</sequence>